<dbReference type="InterPro" id="IPR003594">
    <property type="entry name" value="HATPase_dom"/>
</dbReference>
<dbReference type="InterPro" id="IPR036890">
    <property type="entry name" value="HATPase_C_sf"/>
</dbReference>
<dbReference type="PANTHER" id="PTHR35526">
    <property type="entry name" value="ANTI-SIGMA-F FACTOR RSBW-RELATED"/>
    <property type="match status" value="1"/>
</dbReference>
<gene>
    <name evidence="4" type="ORF">BTM25_45550</name>
</gene>
<sequence length="196" mass="20370">MIVDQAHAVAVPAADGPRRRRHPDADHSAPAAPRTPVSWSAPVPEPGLRGYWPAPHTGTPETARLVLAGEAEAPHEARAFTSTTLAAWDLTAVSDDAVTAVSELVTNALRHGLRDLAPGAGRRLQLVLLRHPRRLVAVVTDPGSGRPEPVLPAEDVFAESGRGLLVVGAVSSAWGWAPLGSGGKAVWAAFDVPAAS</sequence>
<evidence type="ECO:0000256" key="1">
    <source>
        <dbReference type="ARBA" id="ARBA00022527"/>
    </source>
</evidence>
<evidence type="ECO:0000313" key="5">
    <source>
        <dbReference type="Proteomes" id="UP000242367"/>
    </source>
</evidence>
<dbReference type="RefSeq" id="WP_103565029.1">
    <property type="nucleotide sequence ID" value="NZ_MTBP01000003.1"/>
</dbReference>
<dbReference type="AlphaFoldDB" id="A0A2P4UEG3"/>
<keyword evidence="1" id="KW-0723">Serine/threonine-protein kinase</keyword>
<evidence type="ECO:0000313" key="4">
    <source>
        <dbReference type="EMBL" id="POM23402.1"/>
    </source>
</evidence>
<organism evidence="4 5">
    <name type="scientific">Actinomadura rubteroloni</name>
    <dbReference type="NCBI Taxonomy" id="1926885"/>
    <lineage>
        <taxon>Bacteria</taxon>
        <taxon>Bacillati</taxon>
        <taxon>Actinomycetota</taxon>
        <taxon>Actinomycetes</taxon>
        <taxon>Streptosporangiales</taxon>
        <taxon>Thermomonosporaceae</taxon>
        <taxon>Actinomadura</taxon>
    </lineage>
</organism>
<dbReference type="SUPFAM" id="SSF55874">
    <property type="entry name" value="ATPase domain of HSP90 chaperone/DNA topoisomerase II/histidine kinase"/>
    <property type="match status" value="1"/>
</dbReference>
<keyword evidence="5" id="KW-1185">Reference proteome</keyword>
<keyword evidence="1" id="KW-0418">Kinase</keyword>
<name>A0A2P4UEG3_9ACTN</name>
<dbReference type="GO" id="GO:0004674">
    <property type="term" value="F:protein serine/threonine kinase activity"/>
    <property type="evidence" value="ECO:0007669"/>
    <property type="project" value="UniProtKB-KW"/>
</dbReference>
<keyword evidence="1" id="KW-0808">Transferase</keyword>
<feature type="region of interest" description="Disordered" evidence="2">
    <location>
        <begin position="1"/>
        <end position="42"/>
    </location>
</feature>
<evidence type="ECO:0000256" key="2">
    <source>
        <dbReference type="SAM" id="MobiDB-lite"/>
    </source>
</evidence>
<reference evidence="4 5" key="1">
    <citation type="journal article" date="2017" name="Chemistry">
        <title>Isolation, Biosynthesis and Chemical Modifications of Rubterolones A-F: Rare Tropolone Alkaloids from Actinomadura sp. 5-2.</title>
        <authorList>
            <person name="Guo H."/>
            <person name="Benndorf R."/>
            <person name="Leichnitz D."/>
            <person name="Klassen J.L."/>
            <person name="Vollmers J."/>
            <person name="Gorls H."/>
            <person name="Steinacker M."/>
            <person name="Weigel C."/>
            <person name="Dahse H.M."/>
            <person name="Kaster A.K."/>
            <person name="de Beer Z.W."/>
            <person name="Poulsen M."/>
            <person name="Beemelmanns C."/>
        </authorList>
    </citation>
    <scope>NUCLEOTIDE SEQUENCE [LARGE SCALE GENOMIC DNA]</scope>
    <source>
        <strain evidence="4 5">5-2</strain>
    </source>
</reference>
<proteinExistence type="predicted"/>
<feature type="domain" description="Histidine kinase/HSP90-like ATPase" evidence="3">
    <location>
        <begin position="72"/>
        <end position="176"/>
    </location>
</feature>
<protein>
    <recommendedName>
        <fullName evidence="3">Histidine kinase/HSP90-like ATPase domain-containing protein</fullName>
    </recommendedName>
</protein>
<dbReference type="InterPro" id="IPR050267">
    <property type="entry name" value="Anti-sigma-factor_SerPK"/>
</dbReference>
<comment type="caution">
    <text evidence="4">The sequence shown here is derived from an EMBL/GenBank/DDBJ whole genome shotgun (WGS) entry which is preliminary data.</text>
</comment>
<dbReference type="Pfam" id="PF13581">
    <property type="entry name" value="HATPase_c_2"/>
    <property type="match status" value="1"/>
</dbReference>
<dbReference type="EMBL" id="MTBP01000003">
    <property type="protein sequence ID" value="POM23402.1"/>
    <property type="molecule type" value="Genomic_DNA"/>
</dbReference>
<dbReference type="PANTHER" id="PTHR35526:SF3">
    <property type="entry name" value="ANTI-SIGMA-F FACTOR RSBW"/>
    <property type="match status" value="1"/>
</dbReference>
<dbReference type="Proteomes" id="UP000242367">
    <property type="component" value="Unassembled WGS sequence"/>
</dbReference>
<dbReference type="CDD" id="cd16936">
    <property type="entry name" value="HATPase_RsbW-like"/>
    <property type="match status" value="1"/>
</dbReference>
<evidence type="ECO:0000259" key="3">
    <source>
        <dbReference type="Pfam" id="PF13581"/>
    </source>
</evidence>
<accession>A0A2P4UEG3</accession>
<dbReference type="Gene3D" id="3.30.565.10">
    <property type="entry name" value="Histidine kinase-like ATPase, C-terminal domain"/>
    <property type="match status" value="1"/>
</dbReference>